<sequence length="154" mass="15871">MNLRHLPFAAAAVAVLAVAGCSDDDRDTGWTPNSPTANAPAPASQSTTTAAAKATEDTVIAAFEALGYQCSPEQQMTFCVQGGENWQIRTSPAGDGDKAFAKSVCDAGMGDDGRVLTNGDVVIYAGNKHQDLATIQTTLEAKGVSGLDVVDHCP</sequence>
<proteinExistence type="predicted"/>
<evidence type="ECO:0000256" key="1">
    <source>
        <dbReference type="SAM" id="MobiDB-lite"/>
    </source>
</evidence>
<dbReference type="Proteomes" id="UP000239814">
    <property type="component" value="Chromosome"/>
</dbReference>
<reference evidence="2 3" key="1">
    <citation type="submission" date="2018-03" db="EMBL/GenBank/DDBJ databases">
        <title>Characteristics and genome of n-alkane degrading marine bacteria Gordonia iterans isolated from crude oil contaminated in Tae-an, South Korea.</title>
        <authorList>
            <person name="Lee S.-S."/>
            <person name="Kim H."/>
        </authorList>
    </citation>
    <scope>NUCLEOTIDE SEQUENCE [LARGE SCALE GENOMIC DNA]</scope>
    <source>
        <strain evidence="2 3">Co17</strain>
    </source>
</reference>
<gene>
    <name evidence="2" type="ORF">C6V83_05275</name>
</gene>
<evidence type="ECO:0008006" key="4">
    <source>
        <dbReference type="Google" id="ProtNLM"/>
    </source>
</evidence>
<dbReference type="RefSeq" id="WP_105941510.1">
    <property type="nucleotide sequence ID" value="NZ_CP027433.1"/>
</dbReference>
<dbReference type="AlphaFoldDB" id="A0A2S0KDP7"/>
<dbReference type="OrthoDB" id="4381927at2"/>
<dbReference type="PROSITE" id="PS51257">
    <property type="entry name" value="PROKAR_LIPOPROTEIN"/>
    <property type="match status" value="1"/>
</dbReference>
<protein>
    <recommendedName>
        <fullName evidence="4">DUF3558 domain-containing protein</fullName>
    </recommendedName>
</protein>
<name>A0A2S0KDP7_9ACTN</name>
<evidence type="ECO:0000313" key="2">
    <source>
        <dbReference type="EMBL" id="AVL99775.1"/>
    </source>
</evidence>
<keyword evidence="3" id="KW-1185">Reference proteome</keyword>
<organism evidence="2 3">
    <name type="scientific">Gordonia iterans</name>
    <dbReference type="NCBI Taxonomy" id="1004901"/>
    <lineage>
        <taxon>Bacteria</taxon>
        <taxon>Bacillati</taxon>
        <taxon>Actinomycetota</taxon>
        <taxon>Actinomycetes</taxon>
        <taxon>Mycobacteriales</taxon>
        <taxon>Gordoniaceae</taxon>
        <taxon>Gordonia</taxon>
    </lineage>
</organism>
<feature type="compositionally biased region" description="Low complexity" evidence="1">
    <location>
        <begin position="31"/>
        <end position="51"/>
    </location>
</feature>
<dbReference type="EMBL" id="CP027433">
    <property type="protein sequence ID" value="AVL99775.1"/>
    <property type="molecule type" value="Genomic_DNA"/>
</dbReference>
<dbReference type="KEGG" id="git:C6V83_05275"/>
<evidence type="ECO:0000313" key="3">
    <source>
        <dbReference type="Proteomes" id="UP000239814"/>
    </source>
</evidence>
<feature type="region of interest" description="Disordered" evidence="1">
    <location>
        <begin position="24"/>
        <end position="51"/>
    </location>
</feature>
<accession>A0A2S0KDP7</accession>